<dbReference type="AlphaFoldDB" id="A0AAN7ZBG4"/>
<reference evidence="3 4" key="1">
    <citation type="submission" date="2023-10" db="EMBL/GenBank/DDBJ databases">
        <title>Draft genome sequence of Xylaria bambusicola isolate GMP-LS, the root and basal stem rot pathogen of sugarcane in Indonesia.</title>
        <authorList>
            <person name="Selvaraj P."/>
            <person name="Muralishankar V."/>
            <person name="Muruganantham S."/>
            <person name="Sp S."/>
            <person name="Haryani S."/>
            <person name="Lau K.J.X."/>
            <person name="Naqvi N.I."/>
        </authorList>
    </citation>
    <scope>NUCLEOTIDE SEQUENCE [LARGE SCALE GENOMIC DNA]</scope>
    <source>
        <strain evidence="3">GMP-LS</strain>
    </source>
</reference>
<dbReference type="SUPFAM" id="SSF52540">
    <property type="entry name" value="P-loop containing nucleoside triphosphate hydrolases"/>
    <property type="match status" value="1"/>
</dbReference>
<dbReference type="InterPro" id="IPR027417">
    <property type="entry name" value="P-loop_NTPase"/>
</dbReference>
<evidence type="ECO:0000313" key="3">
    <source>
        <dbReference type="EMBL" id="KAK5632768.1"/>
    </source>
</evidence>
<dbReference type="PANTHER" id="PTHR10039">
    <property type="entry name" value="AMELOGENIN"/>
    <property type="match status" value="1"/>
</dbReference>
<evidence type="ECO:0000259" key="2">
    <source>
        <dbReference type="Pfam" id="PF24883"/>
    </source>
</evidence>
<dbReference type="PANTHER" id="PTHR10039:SF5">
    <property type="entry name" value="NACHT DOMAIN-CONTAINING PROTEIN"/>
    <property type="match status" value="1"/>
</dbReference>
<keyword evidence="1" id="KW-0677">Repeat</keyword>
<comment type="caution">
    <text evidence="3">The sequence shown here is derived from an EMBL/GenBank/DDBJ whole genome shotgun (WGS) entry which is preliminary data.</text>
</comment>
<feature type="domain" description="Nephrocystin 3-like N-terminal" evidence="2">
    <location>
        <begin position="21"/>
        <end position="187"/>
    </location>
</feature>
<dbReference type="Pfam" id="PF24883">
    <property type="entry name" value="NPHP3_N"/>
    <property type="match status" value="1"/>
</dbReference>
<dbReference type="InterPro" id="IPR056884">
    <property type="entry name" value="NPHP3-like_N"/>
</dbReference>
<organism evidence="3 4">
    <name type="scientific">Xylaria bambusicola</name>
    <dbReference type="NCBI Taxonomy" id="326684"/>
    <lineage>
        <taxon>Eukaryota</taxon>
        <taxon>Fungi</taxon>
        <taxon>Dikarya</taxon>
        <taxon>Ascomycota</taxon>
        <taxon>Pezizomycotina</taxon>
        <taxon>Sordariomycetes</taxon>
        <taxon>Xylariomycetidae</taxon>
        <taxon>Xylariales</taxon>
        <taxon>Xylariaceae</taxon>
        <taxon>Xylaria</taxon>
    </lineage>
</organism>
<gene>
    <name evidence="3" type="ORF">RRF57_008482</name>
</gene>
<dbReference type="EMBL" id="JAWHQM010000026">
    <property type="protein sequence ID" value="KAK5632768.1"/>
    <property type="molecule type" value="Genomic_DNA"/>
</dbReference>
<dbReference type="Proteomes" id="UP001305414">
    <property type="component" value="Unassembled WGS sequence"/>
</dbReference>
<accession>A0AAN7ZBG4</accession>
<dbReference type="Gene3D" id="3.40.50.300">
    <property type="entry name" value="P-loop containing nucleotide triphosphate hydrolases"/>
    <property type="match status" value="1"/>
</dbReference>
<evidence type="ECO:0000256" key="1">
    <source>
        <dbReference type="ARBA" id="ARBA00022737"/>
    </source>
</evidence>
<evidence type="ECO:0000313" key="4">
    <source>
        <dbReference type="Proteomes" id="UP001305414"/>
    </source>
</evidence>
<sequence length="311" mass="35417">MMNTREDQIDSQKKGVAPQSFDWVWSTTFRKWLVGSFGSSVPFWIAGKPGSGKSTLMKYLVDNKKTRQLLTKVDKNFSIISFFFDYRAGESTANNCIGVLKMFMKQLCDLNPKLEVNLASENVKTPIGKMSEVRLIKLFAKALRSTIGQTWAFIDGLDEYSGDYTELVLFFQELQSQTPINLCLASRPEAVFQSRFKEYPHFVMQDYNHKSIRAYCTYAIQAAQDQLMNCEALRNPQVREAIVQKAQGVIIRARFAVDTLLHENPHDVSAATLEAFIDRLPEDLEQMYTGTLKRLSQNMASKAALILYLIT</sequence>
<proteinExistence type="predicted"/>
<name>A0AAN7ZBG4_9PEZI</name>
<keyword evidence="4" id="KW-1185">Reference proteome</keyword>
<protein>
    <recommendedName>
        <fullName evidence="2">Nephrocystin 3-like N-terminal domain-containing protein</fullName>
    </recommendedName>
</protein>